<gene>
    <name evidence="1" type="ORF">M440DRAFT_1040573</name>
</gene>
<organism evidence="1 2">
    <name type="scientific">Trichoderma longibrachiatum ATCC 18648</name>
    <dbReference type="NCBI Taxonomy" id="983965"/>
    <lineage>
        <taxon>Eukaryota</taxon>
        <taxon>Fungi</taxon>
        <taxon>Dikarya</taxon>
        <taxon>Ascomycota</taxon>
        <taxon>Pezizomycotina</taxon>
        <taxon>Sordariomycetes</taxon>
        <taxon>Hypocreomycetidae</taxon>
        <taxon>Hypocreales</taxon>
        <taxon>Hypocreaceae</taxon>
        <taxon>Trichoderma</taxon>
    </lineage>
</organism>
<dbReference type="AlphaFoldDB" id="A0A2T4BXV6"/>
<evidence type="ECO:0000313" key="1">
    <source>
        <dbReference type="EMBL" id="PTB74160.1"/>
    </source>
</evidence>
<protein>
    <submittedName>
        <fullName evidence="1">Uncharacterized protein</fullName>
    </submittedName>
</protein>
<keyword evidence="2" id="KW-1185">Reference proteome</keyword>
<proteinExistence type="predicted"/>
<dbReference type="Proteomes" id="UP000240760">
    <property type="component" value="Unassembled WGS sequence"/>
</dbReference>
<dbReference type="EMBL" id="KZ679136">
    <property type="protein sequence ID" value="PTB74160.1"/>
    <property type="molecule type" value="Genomic_DNA"/>
</dbReference>
<name>A0A2T4BXV6_TRILO</name>
<sequence>MTACSRWSNSLSMMPSLASRWLPRDSQMENPCLVLWGRCPHMWRGETSMLFRSDLRFAEGRLWDRLVFGGQVRASWCSVEGLCWLPVGGARRSSIKSMHSATSTAQPQRFVLNKWLRGAGSSVLHLQYLMPLVLYSTSTGRRRRYAAHQAFWELLPWAIARACRLIMRCQSYGTMQKPDSSPSHVPDLTLSLHFQAQDA</sequence>
<evidence type="ECO:0000313" key="2">
    <source>
        <dbReference type="Proteomes" id="UP000240760"/>
    </source>
</evidence>
<accession>A0A2T4BXV6</accession>
<reference evidence="1 2" key="1">
    <citation type="submission" date="2016-07" db="EMBL/GenBank/DDBJ databases">
        <title>Multiple horizontal gene transfer events from other fungi enriched the ability of initially mycotrophic Trichoderma (Ascomycota) to feed on dead plant biomass.</title>
        <authorList>
            <consortium name="DOE Joint Genome Institute"/>
            <person name="Aerts A."/>
            <person name="Atanasova L."/>
            <person name="Chenthamara K."/>
            <person name="Zhang J."/>
            <person name="Grujic M."/>
            <person name="Henrissat B."/>
            <person name="Kuo A."/>
            <person name="Salamov A."/>
            <person name="Lipzen A."/>
            <person name="Labutti K."/>
            <person name="Barry K."/>
            <person name="Miao Y."/>
            <person name="Rahimi M.J."/>
            <person name="Shen Q."/>
            <person name="Grigoriev I.V."/>
            <person name="Kubicek C.P."/>
            <person name="Druzhinina I.S."/>
        </authorList>
    </citation>
    <scope>NUCLEOTIDE SEQUENCE [LARGE SCALE GENOMIC DNA]</scope>
    <source>
        <strain evidence="1 2">ATCC 18648</strain>
    </source>
</reference>